<name>A0A512D6T3_9MICO</name>
<feature type="compositionally biased region" description="Polar residues" evidence="1">
    <location>
        <begin position="1"/>
        <end position="12"/>
    </location>
</feature>
<evidence type="ECO:0000256" key="1">
    <source>
        <dbReference type="SAM" id="MobiDB-lite"/>
    </source>
</evidence>
<feature type="compositionally biased region" description="Basic and acidic residues" evidence="1">
    <location>
        <begin position="190"/>
        <end position="207"/>
    </location>
</feature>
<accession>A0A512D6T3</accession>
<feature type="region of interest" description="Disordered" evidence="1">
    <location>
        <begin position="1"/>
        <end position="27"/>
    </location>
</feature>
<gene>
    <name evidence="2" type="ORF">TAE01_39910</name>
</gene>
<proteinExistence type="predicted"/>
<dbReference type="AlphaFoldDB" id="A0A512D6T3"/>
<protein>
    <submittedName>
        <fullName evidence="2">Uncharacterized protein</fullName>
    </submittedName>
</protein>
<dbReference type="Proteomes" id="UP000321534">
    <property type="component" value="Unassembled WGS sequence"/>
</dbReference>
<organism evidence="2 3">
    <name type="scientific">Terrabacter aerolatus</name>
    <dbReference type="NCBI Taxonomy" id="422442"/>
    <lineage>
        <taxon>Bacteria</taxon>
        <taxon>Bacillati</taxon>
        <taxon>Actinomycetota</taxon>
        <taxon>Actinomycetes</taxon>
        <taxon>Micrococcales</taxon>
        <taxon>Intrasporangiaceae</taxon>
        <taxon>Terrabacter</taxon>
    </lineage>
</organism>
<evidence type="ECO:0000313" key="3">
    <source>
        <dbReference type="Proteomes" id="UP000321534"/>
    </source>
</evidence>
<feature type="region of interest" description="Disordered" evidence="1">
    <location>
        <begin position="172"/>
        <end position="241"/>
    </location>
</feature>
<comment type="caution">
    <text evidence="2">The sequence shown here is derived from an EMBL/GenBank/DDBJ whole genome shotgun (WGS) entry which is preliminary data.</text>
</comment>
<feature type="compositionally biased region" description="Polar residues" evidence="1">
    <location>
        <begin position="176"/>
        <end position="185"/>
    </location>
</feature>
<evidence type="ECO:0000313" key="2">
    <source>
        <dbReference type="EMBL" id="GEO32181.1"/>
    </source>
</evidence>
<sequence length="258" mass="27773">MMCNYPNVNDDSPSGGHGPGAVANGDQPAWDTTVGPGGIGYLIEALPSGVIGWQYDQALNSEYGLPVALAGAVWNLGGRIVFGFGWQLTVSRPGTRWPYRRKVVARRRLRSKVDAIKELPVVVEAVHGVGPKAFERRDDGLAAPRHAPITGHTADRVDALPAAVRDACQRLPSAPLQATSPSSAEANVLPKDESTHQHERDGNHDRCPPGSLAETEDRRRRAQCKKALKEHPTRLVARSDGTIAEVQHRNPCADSAKA</sequence>
<keyword evidence="3" id="KW-1185">Reference proteome</keyword>
<reference evidence="2 3" key="1">
    <citation type="submission" date="2019-07" db="EMBL/GenBank/DDBJ databases">
        <title>Whole genome shotgun sequence of Terrabacter aerolatus NBRC 106305.</title>
        <authorList>
            <person name="Hosoyama A."/>
            <person name="Uohara A."/>
            <person name="Ohji S."/>
            <person name="Ichikawa N."/>
        </authorList>
    </citation>
    <scope>NUCLEOTIDE SEQUENCE [LARGE SCALE GENOMIC DNA]</scope>
    <source>
        <strain evidence="2 3">NBRC 106305</strain>
    </source>
</reference>
<dbReference type="EMBL" id="BJYX01000040">
    <property type="protein sequence ID" value="GEO32181.1"/>
    <property type="molecule type" value="Genomic_DNA"/>
</dbReference>